<dbReference type="GO" id="GO:0001228">
    <property type="term" value="F:DNA-binding transcription activator activity, RNA polymerase II-specific"/>
    <property type="evidence" value="ECO:0007669"/>
    <property type="project" value="TreeGrafter"/>
</dbReference>
<evidence type="ECO:0000259" key="6">
    <source>
        <dbReference type="PROSITE" id="PS50118"/>
    </source>
</evidence>
<accession>A0A6H5GZ16</accession>
<feature type="compositionally biased region" description="Low complexity" evidence="5">
    <location>
        <begin position="364"/>
        <end position="377"/>
    </location>
</feature>
<comment type="subcellular location">
    <subcellularLocation>
        <location evidence="1">Nucleus</location>
    </subcellularLocation>
</comment>
<feature type="domain" description="HMG box" evidence="6">
    <location>
        <begin position="247"/>
        <end position="315"/>
    </location>
</feature>
<dbReference type="AlphaFoldDB" id="A0A6H5GZ16"/>
<dbReference type="InterPro" id="IPR009071">
    <property type="entry name" value="HMG_box_dom"/>
</dbReference>
<evidence type="ECO:0000256" key="3">
    <source>
        <dbReference type="ARBA" id="ARBA00023242"/>
    </source>
</evidence>
<dbReference type="OrthoDB" id="6247875at2759"/>
<keyword evidence="3 4" id="KW-0539">Nucleus</keyword>
<evidence type="ECO:0000313" key="7">
    <source>
        <dbReference type="EMBL" id="CAB0009482.1"/>
    </source>
</evidence>
<evidence type="ECO:0000256" key="4">
    <source>
        <dbReference type="PROSITE-ProRule" id="PRU00267"/>
    </source>
</evidence>
<dbReference type="GO" id="GO:0030182">
    <property type="term" value="P:neuron differentiation"/>
    <property type="evidence" value="ECO:0007669"/>
    <property type="project" value="TreeGrafter"/>
</dbReference>
<dbReference type="GO" id="GO:0000978">
    <property type="term" value="F:RNA polymerase II cis-regulatory region sequence-specific DNA binding"/>
    <property type="evidence" value="ECO:0007669"/>
    <property type="project" value="TreeGrafter"/>
</dbReference>
<feature type="region of interest" description="Disordered" evidence="5">
    <location>
        <begin position="316"/>
        <end position="378"/>
    </location>
</feature>
<reference evidence="7 8" key="1">
    <citation type="submission" date="2020-02" db="EMBL/GenBank/DDBJ databases">
        <authorList>
            <person name="Ferguson B K."/>
        </authorList>
    </citation>
    <scope>NUCLEOTIDE SEQUENCE [LARGE SCALE GENOMIC DNA]</scope>
</reference>
<gene>
    <name evidence="7" type="ORF">NTEN_LOCUS14623</name>
</gene>
<dbReference type="GO" id="GO:0007420">
    <property type="term" value="P:brain development"/>
    <property type="evidence" value="ECO:0007669"/>
    <property type="project" value="TreeGrafter"/>
</dbReference>
<dbReference type="PROSITE" id="PS50118">
    <property type="entry name" value="HMG_BOX_2"/>
    <property type="match status" value="1"/>
</dbReference>
<dbReference type="PANTHER" id="PTHR10270:SF323">
    <property type="entry name" value="TRANSCRIPTION FACTOR SOX-14-RELATED"/>
    <property type="match status" value="1"/>
</dbReference>
<sequence length="508" mass="57318">MEVLCVIYAPLVIKSFSPLQLAYQRSPLDNNGYILFSNGVDNVSCTNLSIHQQVNGSIGIVLKSRIGTELQKKLFLIHIYSESLPEQVFDFDYEFEFQFYGRQTQSPKRIHHTTQHSDTTQNHLKIFVPSTGTRNRTDANRNERNGTRLRLAEPCRAAGPNFRHAGPGGYIAISLYRAAISLIEGLGCPARHRPAQVPAARRVPMAGESALDQCSNGIVFSCVKLSFKAPKRMIIFCRTKKNNPNHIKRPMNAFMVWSQIERRKICERQPDMHNAEISKHLGKVWKTLSESERKPFIEEAERLRLMHLQQYPDYKYRPRKKVVKSAGPGRQRKSAKKSSDSNNNSSRPAAKPEAAPRRRHSAKVPSPSCEVPESPESATLYDEPKRLKVLEPRIRVLHPVVKREPAAAEEAAVVIKKEPVDFDDDLRVKMEESEAAATIGRPADNTSLADLDSLTDLLPFIPSDLSRMDLDPFAASELDPFETARSASIASAFHFSDFPDFTWTEPTF</sequence>
<dbReference type="Pfam" id="PF00505">
    <property type="entry name" value="HMG_box"/>
    <property type="match status" value="1"/>
</dbReference>
<protein>
    <recommendedName>
        <fullName evidence="6">HMG box domain-containing protein</fullName>
    </recommendedName>
</protein>
<evidence type="ECO:0000313" key="8">
    <source>
        <dbReference type="Proteomes" id="UP000479000"/>
    </source>
</evidence>
<dbReference type="EMBL" id="CADCXU010021818">
    <property type="protein sequence ID" value="CAB0009482.1"/>
    <property type="molecule type" value="Genomic_DNA"/>
</dbReference>
<dbReference type="InterPro" id="IPR036910">
    <property type="entry name" value="HMG_box_dom_sf"/>
</dbReference>
<evidence type="ECO:0000256" key="1">
    <source>
        <dbReference type="ARBA" id="ARBA00004123"/>
    </source>
</evidence>
<feature type="compositionally biased region" description="Low complexity" evidence="5">
    <location>
        <begin position="340"/>
        <end position="353"/>
    </location>
</feature>
<evidence type="ECO:0000256" key="5">
    <source>
        <dbReference type="SAM" id="MobiDB-lite"/>
    </source>
</evidence>
<dbReference type="PANTHER" id="PTHR10270">
    <property type="entry name" value="SOX TRANSCRIPTION FACTOR"/>
    <property type="match status" value="1"/>
</dbReference>
<dbReference type="InterPro" id="IPR050140">
    <property type="entry name" value="SRY-related_HMG-box_TF-like"/>
</dbReference>
<keyword evidence="8" id="KW-1185">Reference proteome</keyword>
<organism evidence="7 8">
    <name type="scientific">Nesidiocoris tenuis</name>
    <dbReference type="NCBI Taxonomy" id="355587"/>
    <lineage>
        <taxon>Eukaryota</taxon>
        <taxon>Metazoa</taxon>
        <taxon>Ecdysozoa</taxon>
        <taxon>Arthropoda</taxon>
        <taxon>Hexapoda</taxon>
        <taxon>Insecta</taxon>
        <taxon>Pterygota</taxon>
        <taxon>Neoptera</taxon>
        <taxon>Paraneoptera</taxon>
        <taxon>Hemiptera</taxon>
        <taxon>Heteroptera</taxon>
        <taxon>Panheteroptera</taxon>
        <taxon>Cimicomorpha</taxon>
        <taxon>Miridae</taxon>
        <taxon>Dicyphina</taxon>
        <taxon>Nesidiocoris</taxon>
    </lineage>
</organism>
<dbReference type="GO" id="GO:0000122">
    <property type="term" value="P:negative regulation of transcription by RNA polymerase II"/>
    <property type="evidence" value="ECO:0007669"/>
    <property type="project" value="TreeGrafter"/>
</dbReference>
<name>A0A6H5GZ16_9HEMI</name>
<dbReference type="GO" id="GO:0005634">
    <property type="term" value="C:nucleus"/>
    <property type="evidence" value="ECO:0007669"/>
    <property type="project" value="UniProtKB-SubCell"/>
</dbReference>
<feature type="DNA-binding region" description="HMG box" evidence="4">
    <location>
        <begin position="247"/>
        <end position="315"/>
    </location>
</feature>
<dbReference type="CDD" id="cd22029">
    <property type="entry name" value="HMG-box_SoxC"/>
    <property type="match status" value="1"/>
</dbReference>
<dbReference type="FunFam" id="1.10.30.10:FF:000007">
    <property type="entry name" value="Transcription factor SOX"/>
    <property type="match status" value="1"/>
</dbReference>
<keyword evidence="2 4" id="KW-0238">DNA-binding</keyword>
<dbReference type="Gene3D" id="1.10.30.10">
    <property type="entry name" value="High mobility group box domain"/>
    <property type="match status" value="1"/>
</dbReference>
<dbReference type="SMART" id="SM00398">
    <property type="entry name" value="HMG"/>
    <property type="match status" value="1"/>
</dbReference>
<evidence type="ECO:0000256" key="2">
    <source>
        <dbReference type="ARBA" id="ARBA00023125"/>
    </source>
</evidence>
<dbReference type="Proteomes" id="UP000479000">
    <property type="component" value="Unassembled WGS sequence"/>
</dbReference>
<dbReference type="SUPFAM" id="SSF47095">
    <property type="entry name" value="HMG-box"/>
    <property type="match status" value="1"/>
</dbReference>
<proteinExistence type="predicted"/>